<keyword evidence="1" id="KW-0175">Coiled coil</keyword>
<dbReference type="GeneID" id="9681139"/>
<protein>
    <submittedName>
        <fullName evidence="4">Predicted protein</fullName>
    </submittedName>
</protein>
<evidence type="ECO:0000313" key="5">
    <source>
        <dbReference type="Proteomes" id="UP000001876"/>
    </source>
</evidence>
<organism evidence="5">
    <name type="scientific">Micromonas pusilla (strain CCMP1545)</name>
    <name type="common">Picoplanktonic green alga</name>
    <dbReference type="NCBI Taxonomy" id="564608"/>
    <lineage>
        <taxon>Eukaryota</taxon>
        <taxon>Viridiplantae</taxon>
        <taxon>Chlorophyta</taxon>
        <taxon>Mamiellophyceae</taxon>
        <taxon>Mamiellales</taxon>
        <taxon>Mamiellaceae</taxon>
        <taxon>Micromonas</taxon>
    </lineage>
</organism>
<feature type="transmembrane region" description="Helical" evidence="3">
    <location>
        <begin position="651"/>
        <end position="668"/>
    </location>
</feature>
<keyword evidence="3" id="KW-1133">Transmembrane helix</keyword>
<feature type="compositionally biased region" description="Low complexity" evidence="2">
    <location>
        <begin position="76"/>
        <end position="85"/>
    </location>
</feature>
<keyword evidence="5" id="KW-1185">Reference proteome</keyword>
<accession>C1MHY6</accession>
<dbReference type="eggNOG" id="ENOG502R8PS">
    <property type="taxonomic scope" value="Eukaryota"/>
</dbReference>
<gene>
    <name evidence="4" type="ORF">MICPUCDRAFT_50368</name>
</gene>
<evidence type="ECO:0000256" key="2">
    <source>
        <dbReference type="SAM" id="MobiDB-lite"/>
    </source>
</evidence>
<dbReference type="RefSeq" id="XP_003055038.1">
    <property type="nucleotide sequence ID" value="XM_003054992.1"/>
</dbReference>
<name>C1MHY6_MICPC</name>
<feature type="region of interest" description="Disordered" evidence="2">
    <location>
        <begin position="207"/>
        <end position="237"/>
    </location>
</feature>
<feature type="region of interest" description="Disordered" evidence="2">
    <location>
        <begin position="258"/>
        <end position="286"/>
    </location>
</feature>
<reference evidence="4 5" key="1">
    <citation type="journal article" date="2009" name="Science">
        <title>Green evolution and dynamic adaptations revealed by genomes of the marine picoeukaryotes Micromonas.</title>
        <authorList>
            <person name="Worden A.Z."/>
            <person name="Lee J.H."/>
            <person name="Mock T."/>
            <person name="Rouze P."/>
            <person name="Simmons M.P."/>
            <person name="Aerts A.L."/>
            <person name="Allen A.E."/>
            <person name="Cuvelier M.L."/>
            <person name="Derelle E."/>
            <person name="Everett M.V."/>
            <person name="Foulon E."/>
            <person name="Grimwood J."/>
            <person name="Gundlach H."/>
            <person name="Henrissat B."/>
            <person name="Napoli C."/>
            <person name="McDonald S.M."/>
            <person name="Parker M.S."/>
            <person name="Rombauts S."/>
            <person name="Salamov A."/>
            <person name="Von Dassow P."/>
            <person name="Badger J.H."/>
            <person name="Coutinho P.M."/>
            <person name="Demir E."/>
            <person name="Dubchak I."/>
            <person name="Gentemann C."/>
            <person name="Eikrem W."/>
            <person name="Gready J.E."/>
            <person name="John U."/>
            <person name="Lanier W."/>
            <person name="Lindquist E.A."/>
            <person name="Lucas S."/>
            <person name="Mayer K.F."/>
            <person name="Moreau H."/>
            <person name="Not F."/>
            <person name="Otillar R."/>
            <person name="Panaud O."/>
            <person name="Pangilinan J."/>
            <person name="Paulsen I."/>
            <person name="Piegu B."/>
            <person name="Poliakov A."/>
            <person name="Robbens S."/>
            <person name="Schmutz J."/>
            <person name="Toulza E."/>
            <person name="Wyss T."/>
            <person name="Zelensky A."/>
            <person name="Zhou K."/>
            <person name="Armbrust E.V."/>
            <person name="Bhattacharya D."/>
            <person name="Goodenough U.W."/>
            <person name="Van de Peer Y."/>
            <person name="Grigoriev I.V."/>
        </authorList>
    </citation>
    <scope>NUCLEOTIDE SEQUENCE [LARGE SCALE GENOMIC DNA]</scope>
    <source>
        <strain evidence="4 5">CCMP1545</strain>
    </source>
</reference>
<feature type="region of interest" description="Disordered" evidence="2">
    <location>
        <begin position="524"/>
        <end position="574"/>
    </location>
</feature>
<feature type="coiled-coil region" evidence="1">
    <location>
        <begin position="424"/>
        <end position="451"/>
    </location>
</feature>
<dbReference type="EMBL" id="GG663735">
    <property type="protein sequence ID" value="EEH60290.1"/>
    <property type="molecule type" value="Genomic_DNA"/>
</dbReference>
<sequence length="671" mass="70337">MSDSNDAEPAVLVPSPRGSPLKLEVTRLKGELKEATEKAESYRVKLQGAVKKGKAIQAEREQLKKQLEGSQKTDGDAANAAAAEKATSDAEAELTSLRERVAAAEKATSDATARAKAAETKLAVTTSMREAAATAAAAKDDAASDAAERAAAAESALAALRDELAAEKRATVALEESARAAAREADEAVARAERLDAELADARMRLERSRRREVEASVGGATAADAERRAEEAEAEAEQLREEIAIARDAASAAEEELRRLGGLSETERVAAEASRRAAESEKERAAAARVAAEASVADADARTAAAEERAAAADAESERLLQESDERNRRFARLQASFVAKEAALNEKIDEQSRALRRVLVTLVPIRPRRRGERRSLRTLSPVVSLRPPPAFNPRPRRLSTPPDAFQLHPDVRLYGTTLSAGNDGARAKLRAMEDEVADLRDALAASKREATAAIARSAAAEAAAAETAGGEAKTAAALRERLAAAEAEAVGLRAEVNDANARAGGGDDRSARARVAQLENALKDARQETNEARREAEDARRRAAAAAAAAGEVQPATSSSSGGGARELAASEATAQRLRATVEALERDNKSLQWQVAMTQSGGGGATGGVATAAGKGVAKGARPGGLLATSTTDGPGALPALKRHKREIFIAYLVLLHVYTLSLVTRAC</sequence>
<evidence type="ECO:0000256" key="3">
    <source>
        <dbReference type="SAM" id="Phobius"/>
    </source>
</evidence>
<feature type="compositionally biased region" description="Basic and acidic residues" evidence="2">
    <location>
        <begin position="225"/>
        <end position="237"/>
    </location>
</feature>
<feature type="compositionally biased region" description="Basic and acidic residues" evidence="2">
    <location>
        <begin position="64"/>
        <end position="75"/>
    </location>
</feature>
<dbReference type="AlphaFoldDB" id="C1MHY6"/>
<keyword evidence="3" id="KW-0472">Membrane</keyword>
<dbReference type="STRING" id="564608.C1MHY6"/>
<feature type="region of interest" description="Disordered" evidence="2">
    <location>
        <begin position="64"/>
        <end position="92"/>
    </location>
</feature>
<dbReference type="OMA" id="HALRGEM"/>
<dbReference type="KEGG" id="mpp:MICPUCDRAFT_50368"/>
<evidence type="ECO:0000256" key="1">
    <source>
        <dbReference type="SAM" id="Coils"/>
    </source>
</evidence>
<evidence type="ECO:0000313" key="4">
    <source>
        <dbReference type="EMBL" id="EEH60290.1"/>
    </source>
</evidence>
<keyword evidence="3" id="KW-0812">Transmembrane</keyword>
<dbReference type="Proteomes" id="UP000001876">
    <property type="component" value="Unassembled WGS sequence"/>
</dbReference>
<proteinExistence type="predicted"/>
<feature type="compositionally biased region" description="Basic and acidic residues" evidence="2">
    <location>
        <begin position="524"/>
        <end position="543"/>
    </location>
</feature>